<feature type="disulfide bond" evidence="4">
    <location>
        <begin position="50"/>
        <end position="77"/>
    </location>
</feature>
<dbReference type="AlphaFoldDB" id="A0A8X6QNG2"/>
<proteinExistence type="inferred from homology"/>
<protein>
    <recommendedName>
        <fullName evidence="8">Spider venom protein</fullName>
    </recommendedName>
</protein>
<name>A0A8X6QNG2_NEPPI</name>
<reference evidence="6" key="1">
    <citation type="submission" date="2020-08" db="EMBL/GenBank/DDBJ databases">
        <title>Multicomponent nature underlies the extraordinary mechanical properties of spider dragline silk.</title>
        <authorList>
            <person name="Kono N."/>
            <person name="Nakamura H."/>
            <person name="Mori M."/>
            <person name="Yoshida Y."/>
            <person name="Ohtoshi R."/>
            <person name="Malay A.D."/>
            <person name="Moran D.A.P."/>
            <person name="Tomita M."/>
            <person name="Numata K."/>
            <person name="Arakawa K."/>
        </authorList>
    </citation>
    <scope>NUCLEOTIDE SEQUENCE</scope>
</reference>
<evidence type="ECO:0000256" key="2">
    <source>
        <dbReference type="ARBA" id="ARBA00005447"/>
    </source>
</evidence>
<dbReference type="InterPro" id="IPR031098">
    <property type="entry name" value="Crust_neurohorm"/>
</dbReference>
<keyword evidence="3 5" id="KW-0732">Signal</keyword>
<evidence type="ECO:0000256" key="3">
    <source>
        <dbReference type="ARBA" id="ARBA00022729"/>
    </source>
</evidence>
<evidence type="ECO:0008006" key="8">
    <source>
        <dbReference type="Google" id="ProtNLM"/>
    </source>
</evidence>
<keyword evidence="4" id="KW-1015">Disulfide bond</keyword>
<comment type="caution">
    <text evidence="6">The sequence shown here is derived from an EMBL/GenBank/DDBJ whole genome shotgun (WGS) entry which is preliminary data.</text>
</comment>
<dbReference type="SUPFAM" id="SSF81778">
    <property type="entry name" value="Crustacean CHH/MIH/GIH neurohormone"/>
    <property type="match status" value="1"/>
</dbReference>
<keyword evidence="7" id="KW-1185">Reference proteome</keyword>
<dbReference type="Gene3D" id="1.10.2010.10">
    <property type="entry name" value="Crustacean CHH/MIH/GIH neurohormone"/>
    <property type="match status" value="1"/>
</dbReference>
<comment type="function">
    <text evidence="1">May increase the toxicity of alpha-latrotoxin and/or other venom components. Is non-toxic to mice and to the cockroach Periplaneta americana.</text>
</comment>
<feature type="signal peptide" evidence="5">
    <location>
        <begin position="1"/>
        <end position="19"/>
    </location>
</feature>
<accession>A0A8X6QNG2</accession>
<dbReference type="InterPro" id="IPR035957">
    <property type="entry name" value="Crust_neurohorm_sf"/>
</dbReference>
<gene>
    <name evidence="6" type="ORF">NPIL_693551</name>
</gene>
<evidence type="ECO:0000256" key="5">
    <source>
        <dbReference type="SAM" id="SignalP"/>
    </source>
</evidence>
<comment type="similarity">
    <text evidence="2">Belongs to the arthropod CHH/MIH/GIH/VIH hormone family.</text>
</comment>
<feature type="non-terminal residue" evidence="6">
    <location>
        <position position="1"/>
    </location>
</feature>
<organism evidence="6 7">
    <name type="scientific">Nephila pilipes</name>
    <name type="common">Giant wood spider</name>
    <name type="synonym">Nephila maculata</name>
    <dbReference type="NCBI Taxonomy" id="299642"/>
    <lineage>
        <taxon>Eukaryota</taxon>
        <taxon>Metazoa</taxon>
        <taxon>Ecdysozoa</taxon>
        <taxon>Arthropoda</taxon>
        <taxon>Chelicerata</taxon>
        <taxon>Arachnida</taxon>
        <taxon>Araneae</taxon>
        <taxon>Araneomorphae</taxon>
        <taxon>Entelegynae</taxon>
        <taxon>Araneoidea</taxon>
        <taxon>Nephilidae</taxon>
        <taxon>Nephila</taxon>
    </lineage>
</organism>
<dbReference type="EMBL" id="BMAW01130204">
    <property type="protein sequence ID" value="GFU34027.1"/>
    <property type="molecule type" value="Genomic_DNA"/>
</dbReference>
<dbReference type="Proteomes" id="UP000887013">
    <property type="component" value="Unassembled WGS sequence"/>
</dbReference>
<sequence>MTKYFRILILAALTTLVLSEDTLEMFNRLQCNGTYDSAKFDPVLSVCEECNKYFSYHPVMHERCLVDCFTSRLYYFCYHWL</sequence>
<evidence type="ECO:0000313" key="6">
    <source>
        <dbReference type="EMBL" id="GFU34027.1"/>
    </source>
</evidence>
<feature type="disulfide bond" evidence="4">
    <location>
        <begin position="31"/>
        <end position="68"/>
    </location>
</feature>
<evidence type="ECO:0000313" key="7">
    <source>
        <dbReference type="Proteomes" id="UP000887013"/>
    </source>
</evidence>
<dbReference type="Pfam" id="PF01147">
    <property type="entry name" value="Crust_neurohorm"/>
    <property type="match status" value="1"/>
</dbReference>
<feature type="chain" id="PRO_5036487148" description="Spider venom protein" evidence="5">
    <location>
        <begin position="20"/>
        <end position="81"/>
    </location>
</feature>
<evidence type="ECO:0000256" key="1">
    <source>
        <dbReference type="ARBA" id="ARBA00003845"/>
    </source>
</evidence>
<feature type="disulfide bond" evidence="4">
    <location>
        <begin position="47"/>
        <end position="64"/>
    </location>
</feature>
<evidence type="ECO:0000256" key="4">
    <source>
        <dbReference type="PIRSR" id="PIRSR631098-51"/>
    </source>
</evidence>